<evidence type="ECO:0000313" key="18">
    <source>
        <dbReference type="Proteomes" id="UP000186559"/>
    </source>
</evidence>
<dbReference type="InterPro" id="IPR011128">
    <property type="entry name" value="G3P_DH_NAD-dep_N"/>
</dbReference>
<organism evidence="17 18">
    <name type="scientific">Salipiger profundus</name>
    <dbReference type="NCBI Taxonomy" id="1229727"/>
    <lineage>
        <taxon>Bacteria</taxon>
        <taxon>Pseudomonadati</taxon>
        <taxon>Pseudomonadota</taxon>
        <taxon>Alphaproteobacteria</taxon>
        <taxon>Rhodobacterales</taxon>
        <taxon>Roseobacteraceae</taxon>
        <taxon>Salipiger</taxon>
    </lineage>
</organism>
<evidence type="ECO:0000256" key="12">
    <source>
        <dbReference type="PIRSR" id="PIRSR000114-3"/>
    </source>
</evidence>
<evidence type="ECO:0000259" key="16">
    <source>
        <dbReference type="Pfam" id="PF07479"/>
    </source>
</evidence>
<feature type="binding site" evidence="9">
    <location>
        <position position="250"/>
    </location>
    <ligand>
        <name>sn-glycerol 3-phosphate</name>
        <dbReference type="ChEBI" id="CHEBI:57597"/>
    </ligand>
</feature>
<dbReference type="EC" id="1.1.1.94" evidence="9"/>
<feature type="binding site" evidence="9">
    <location>
        <position position="134"/>
    </location>
    <ligand>
        <name>NADPH</name>
        <dbReference type="ChEBI" id="CHEBI:57783"/>
    </ligand>
</feature>
<evidence type="ECO:0000256" key="4">
    <source>
        <dbReference type="ARBA" id="ARBA00023002"/>
    </source>
</evidence>
<name>A0A1U7D3X0_9RHOB</name>
<dbReference type="InterPro" id="IPR008927">
    <property type="entry name" value="6-PGluconate_DH-like_C_sf"/>
</dbReference>
<feature type="binding site" evidence="9">
    <location>
        <position position="11"/>
    </location>
    <ligand>
        <name>NADPH</name>
        <dbReference type="ChEBI" id="CHEBI:57783"/>
    </ligand>
</feature>
<feature type="binding site" evidence="9">
    <location>
        <position position="185"/>
    </location>
    <ligand>
        <name>sn-glycerol 3-phosphate</name>
        <dbReference type="ChEBI" id="CHEBI:57597"/>
    </ligand>
</feature>
<comment type="catalytic activity">
    <reaction evidence="9">
        <text>sn-glycerol 3-phosphate + NAD(+) = dihydroxyacetone phosphate + NADH + H(+)</text>
        <dbReference type="Rhea" id="RHEA:11092"/>
        <dbReference type="ChEBI" id="CHEBI:15378"/>
        <dbReference type="ChEBI" id="CHEBI:57540"/>
        <dbReference type="ChEBI" id="CHEBI:57597"/>
        <dbReference type="ChEBI" id="CHEBI:57642"/>
        <dbReference type="ChEBI" id="CHEBI:57945"/>
        <dbReference type="EC" id="1.1.1.94"/>
    </reaction>
</comment>
<proteinExistence type="inferred from homology"/>
<keyword evidence="3 9" id="KW-0521">NADP</keyword>
<feature type="binding site" evidence="12">
    <location>
        <begin position="7"/>
        <end position="12"/>
    </location>
    <ligand>
        <name>NAD(+)</name>
        <dbReference type="ChEBI" id="CHEBI:57540"/>
    </ligand>
</feature>
<evidence type="ECO:0000256" key="10">
    <source>
        <dbReference type="PIRSR" id="PIRSR000114-1"/>
    </source>
</evidence>
<evidence type="ECO:0000256" key="13">
    <source>
        <dbReference type="RuleBase" id="RU000437"/>
    </source>
</evidence>
<dbReference type="InterPro" id="IPR013328">
    <property type="entry name" value="6PGD_dom2"/>
</dbReference>
<evidence type="ECO:0000313" key="17">
    <source>
        <dbReference type="EMBL" id="APX22766.1"/>
    </source>
</evidence>
<evidence type="ECO:0000256" key="7">
    <source>
        <dbReference type="ARBA" id="ARBA00023209"/>
    </source>
</evidence>
<feature type="binding site" evidence="9">
    <location>
        <position position="249"/>
    </location>
    <ligand>
        <name>sn-glycerol 3-phosphate</name>
        <dbReference type="ChEBI" id="CHEBI:57597"/>
    </ligand>
</feature>
<feature type="binding site" evidence="12">
    <location>
        <position position="249"/>
    </location>
    <ligand>
        <name>NAD(+)</name>
        <dbReference type="ChEBI" id="CHEBI:57540"/>
    </ligand>
</feature>
<dbReference type="GO" id="GO:0005829">
    <property type="term" value="C:cytosol"/>
    <property type="evidence" value="ECO:0007669"/>
    <property type="project" value="TreeGrafter"/>
</dbReference>
<comment type="catalytic activity">
    <reaction evidence="9 14">
        <text>sn-glycerol 3-phosphate + NADP(+) = dihydroxyacetone phosphate + NADPH + H(+)</text>
        <dbReference type="Rhea" id="RHEA:11096"/>
        <dbReference type="ChEBI" id="CHEBI:15378"/>
        <dbReference type="ChEBI" id="CHEBI:57597"/>
        <dbReference type="ChEBI" id="CHEBI:57642"/>
        <dbReference type="ChEBI" id="CHEBI:57783"/>
        <dbReference type="ChEBI" id="CHEBI:58349"/>
        <dbReference type="EC" id="1.1.1.94"/>
    </reaction>
</comment>
<keyword evidence="4 9" id="KW-0560">Oxidoreductase</keyword>
<dbReference type="Gene3D" id="1.10.1040.10">
    <property type="entry name" value="N-(1-d-carboxylethyl)-l-norvaline Dehydrogenase, domain 2"/>
    <property type="match status" value="1"/>
</dbReference>
<comment type="subcellular location">
    <subcellularLocation>
        <location evidence="9">Cytoplasm</location>
    </subcellularLocation>
</comment>
<feature type="binding site" evidence="9">
    <location>
        <position position="130"/>
    </location>
    <ligand>
        <name>sn-glycerol 3-phosphate</name>
        <dbReference type="ChEBI" id="CHEBI:57597"/>
    </ligand>
</feature>
<feature type="binding site" evidence="9">
    <location>
        <position position="270"/>
    </location>
    <ligand>
        <name>NADPH</name>
        <dbReference type="ChEBI" id="CHEBI:57783"/>
    </ligand>
</feature>
<dbReference type="Pfam" id="PF07479">
    <property type="entry name" value="NAD_Gly3P_dh_C"/>
    <property type="match status" value="1"/>
</dbReference>
<keyword evidence="9" id="KW-0963">Cytoplasm</keyword>
<dbReference type="KEGG" id="tpro:Ga0080559_TMP1970"/>
<feature type="binding site" evidence="9">
    <location>
        <position position="249"/>
    </location>
    <ligand>
        <name>NADPH</name>
        <dbReference type="ChEBI" id="CHEBI:57783"/>
    </ligand>
</feature>
<dbReference type="InterPro" id="IPR006109">
    <property type="entry name" value="G3P_DH_NAD-dep_C"/>
</dbReference>
<feature type="active site" description="Proton acceptor" evidence="9 10">
    <location>
        <position position="185"/>
    </location>
</feature>
<dbReference type="FunFam" id="1.10.1040.10:FF:000001">
    <property type="entry name" value="Glycerol-3-phosphate dehydrogenase [NAD(P)+]"/>
    <property type="match status" value="1"/>
</dbReference>
<gene>
    <name evidence="9" type="primary">gpsA</name>
    <name evidence="17" type="ORF">Ga0080559_TMP1970</name>
</gene>
<dbReference type="PROSITE" id="PS00957">
    <property type="entry name" value="NAD_G3PDH"/>
    <property type="match status" value="1"/>
</dbReference>
<dbReference type="STRING" id="1229727.Ga0080559_TMP1970"/>
<dbReference type="EMBL" id="CP014796">
    <property type="protein sequence ID" value="APX22766.1"/>
    <property type="molecule type" value="Genomic_DNA"/>
</dbReference>
<dbReference type="GO" id="GO:0046168">
    <property type="term" value="P:glycerol-3-phosphate catabolic process"/>
    <property type="evidence" value="ECO:0007669"/>
    <property type="project" value="InterPro"/>
</dbReference>
<feature type="domain" description="Glycerol-3-phosphate dehydrogenase NAD-dependent N-terminal" evidence="15">
    <location>
        <begin position="2"/>
        <end position="153"/>
    </location>
</feature>
<dbReference type="PIRSF" id="PIRSF000114">
    <property type="entry name" value="Glycerol-3-P_dh"/>
    <property type="match status" value="1"/>
</dbReference>
<feature type="binding site" evidence="11">
    <location>
        <position position="102"/>
    </location>
    <ligand>
        <name>substrate</name>
    </ligand>
</feature>
<dbReference type="PANTHER" id="PTHR11728:SF1">
    <property type="entry name" value="GLYCEROL-3-PHOSPHATE DEHYDROGENASE [NAD(+)] 2, CHLOROPLASTIC"/>
    <property type="match status" value="1"/>
</dbReference>
<dbReference type="NCBIfam" id="NF000942">
    <property type="entry name" value="PRK00094.1-4"/>
    <property type="match status" value="1"/>
</dbReference>
<feature type="binding site" evidence="9">
    <location>
        <position position="238"/>
    </location>
    <ligand>
        <name>sn-glycerol 3-phosphate</name>
        <dbReference type="ChEBI" id="CHEBI:57597"/>
    </ligand>
</feature>
<dbReference type="GO" id="GO:0005975">
    <property type="term" value="P:carbohydrate metabolic process"/>
    <property type="evidence" value="ECO:0007669"/>
    <property type="project" value="InterPro"/>
</dbReference>
<dbReference type="Proteomes" id="UP000186559">
    <property type="component" value="Chromosome"/>
</dbReference>
<dbReference type="UniPathway" id="UPA00940"/>
<dbReference type="RefSeq" id="WP_076622997.1">
    <property type="nucleotide sequence ID" value="NZ_BMEW01000004.1"/>
</dbReference>
<dbReference type="GO" id="GO:0008654">
    <property type="term" value="P:phospholipid biosynthetic process"/>
    <property type="evidence" value="ECO:0007669"/>
    <property type="project" value="UniProtKB-KW"/>
</dbReference>
<evidence type="ECO:0000256" key="14">
    <source>
        <dbReference type="RuleBase" id="RU000439"/>
    </source>
</evidence>
<keyword evidence="9" id="KW-0547">Nucleotide-binding</keyword>
<keyword evidence="2 9" id="KW-0444">Lipid biosynthesis</keyword>
<comment type="similarity">
    <text evidence="1 9 13">Belongs to the NAD-dependent glycerol-3-phosphate dehydrogenase family.</text>
</comment>
<dbReference type="SUPFAM" id="SSF48179">
    <property type="entry name" value="6-phosphogluconate dehydrogenase C-terminal domain-like"/>
    <property type="match status" value="1"/>
</dbReference>
<keyword evidence="18" id="KW-1185">Reference proteome</keyword>
<dbReference type="PANTHER" id="PTHR11728">
    <property type="entry name" value="GLYCEROL-3-PHOSPHATE DEHYDROGENASE"/>
    <property type="match status" value="1"/>
</dbReference>
<evidence type="ECO:0000256" key="5">
    <source>
        <dbReference type="ARBA" id="ARBA00023027"/>
    </source>
</evidence>
<dbReference type="SUPFAM" id="SSF51735">
    <property type="entry name" value="NAD(P)-binding Rossmann-fold domains"/>
    <property type="match status" value="1"/>
</dbReference>
<dbReference type="OrthoDB" id="9812273at2"/>
<keyword evidence="7 9" id="KW-0594">Phospholipid biosynthesis</keyword>
<dbReference type="InterPro" id="IPR036291">
    <property type="entry name" value="NAD(P)-bd_dom_sf"/>
</dbReference>
<comment type="pathway">
    <text evidence="9">Membrane lipid metabolism; glycerophospholipid metabolism.</text>
</comment>
<keyword evidence="5 9" id="KW-0520">NAD</keyword>
<evidence type="ECO:0000256" key="8">
    <source>
        <dbReference type="ARBA" id="ARBA00023264"/>
    </source>
</evidence>
<feature type="binding site" evidence="9">
    <location>
        <position position="132"/>
    </location>
    <ligand>
        <name>sn-glycerol 3-phosphate</name>
        <dbReference type="ChEBI" id="CHEBI:57597"/>
    </ligand>
</feature>
<evidence type="ECO:0000259" key="15">
    <source>
        <dbReference type="Pfam" id="PF01210"/>
    </source>
</evidence>
<evidence type="ECO:0000256" key="11">
    <source>
        <dbReference type="PIRSR" id="PIRSR000114-2"/>
    </source>
</evidence>
<sequence length="320" mass="33172">MSIAVLGAGAFGTALALSLSREGHAVRIWARDPETVASINEAHRAPRLPDIALPDSITASTDIDDVAQAGTLLLAVPMQALHATLARVEAPLTGQRLVACCKGVDLTELTGPTGVIAHAKPEAIPAILTGPSFADDIARDLPTALTLACADDAAGKALQHQLSTGALRLYRTTDTIGAELGGALKNVIAIACGACIGEGLGDSARAALMTRGFAEMTRLAAKLGAKPETLAGLSGLGDLALTCTSELSRNYRFGLALGRGEVFDASLTVEGVKTAEAVRRLAERLEIDLPICAMVHEVGARDTSVAEAIRYLLNRPLKEE</sequence>
<reference evidence="17 18" key="1">
    <citation type="submission" date="2016-03" db="EMBL/GenBank/DDBJ databases">
        <title>Deep-sea bacteria in the southern Pacific.</title>
        <authorList>
            <person name="Tang K."/>
        </authorList>
    </citation>
    <scope>NUCLEOTIDE SEQUENCE [LARGE SCALE GENOMIC DNA]</scope>
    <source>
        <strain evidence="17 18">JLT2016</strain>
    </source>
</reference>
<evidence type="ECO:0000256" key="9">
    <source>
        <dbReference type="HAMAP-Rule" id="MF_00394"/>
    </source>
</evidence>
<comment type="function">
    <text evidence="9">Catalyzes the reduction of the glycolytic intermediate dihydroxyacetone phosphate (DHAP) to sn-glycerol 3-phosphate (G3P), the key precursor for phospholipid synthesis.</text>
</comment>
<evidence type="ECO:0000256" key="2">
    <source>
        <dbReference type="ARBA" id="ARBA00022516"/>
    </source>
</evidence>
<dbReference type="Pfam" id="PF01210">
    <property type="entry name" value="NAD_Gly3P_dh_N"/>
    <property type="match status" value="1"/>
</dbReference>
<dbReference type="GO" id="GO:0141152">
    <property type="term" value="F:glycerol-3-phosphate dehydrogenase (NAD+) activity"/>
    <property type="evidence" value="ECO:0007669"/>
    <property type="project" value="RHEA"/>
</dbReference>
<evidence type="ECO:0000256" key="6">
    <source>
        <dbReference type="ARBA" id="ARBA00023098"/>
    </source>
</evidence>
<protein>
    <recommendedName>
        <fullName evidence="9">Glycerol-3-phosphate dehydrogenase [NAD(P)+]</fullName>
        <ecNumber evidence="9">1.1.1.94</ecNumber>
    </recommendedName>
    <alternativeName>
        <fullName evidence="9">NAD(P)(+)-dependent glycerol-3-phosphate dehydrogenase</fullName>
    </alternativeName>
    <alternativeName>
        <fullName evidence="9">NAD(P)H-dependent dihydroxyacetone-phosphate reductase</fullName>
    </alternativeName>
</protein>
<dbReference type="GO" id="GO:0046167">
    <property type="term" value="P:glycerol-3-phosphate biosynthetic process"/>
    <property type="evidence" value="ECO:0007669"/>
    <property type="project" value="UniProtKB-UniRule"/>
</dbReference>
<keyword evidence="8 9" id="KW-1208">Phospholipid metabolism</keyword>
<keyword evidence="6 9" id="KW-0443">Lipid metabolism</keyword>
<feature type="binding site" evidence="9">
    <location>
        <position position="102"/>
    </location>
    <ligand>
        <name>sn-glycerol 3-phosphate</name>
        <dbReference type="ChEBI" id="CHEBI:57597"/>
    </ligand>
</feature>
<feature type="domain" description="Glycerol-3-phosphate dehydrogenase NAD-dependent C-terminal" evidence="16">
    <location>
        <begin position="174"/>
        <end position="309"/>
    </location>
</feature>
<feature type="binding site" evidence="9">
    <location>
        <position position="248"/>
    </location>
    <ligand>
        <name>sn-glycerol 3-phosphate</name>
        <dbReference type="ChEBI" id="CHEBI:57597"/>
    </ligand>
</feature>
<dbReference type="PRINTS" id="PR00077">
    <property type="entry name" value="GPDHDRGNASE"/>
</dbReference>
<dbReference type="Gene3D" id="3.40.50.720">
    <property type="entry name" value="NAD(P)-binding Rossmann-like Domain"/>
    <property type="match status" value="1"/>
</dbReference>
<dbReference type="GO" id="GO:0051287">
    <property type="term" value="F:NAD binding"/>
    <property type="evidence" value="ECO:0007669"/>
    <property type="project" value="InterPro"/>
</dbReference>
<comment type="caution">
    <text evidence="9">Lacks conserved residue(s) required for the propagation of feature annotation.</text>
</comment>
<dbReference type="NCBIfam" id="NF000940">
    <property type="entry name" value="PRK00094.1-2"/>
    <property type="match status" value="1"/>
</dbReference>
<evidence type="ECO:0000256" key="3">
    <source>
        <dbReference type="ARBA" id="ARBA00022857"/>
    </source>
</evidence>
<dbReference type="InterPro" id="IPR006168">
    <property type="entry name" value="G3P_DH_NAD-dep"/>
</dbReference>
<feature type="binding site" evidence="11">
    <location>
        <begin position="249"/>
        <end position="250"/>
    </location>
    <ligand>
        <name>substrate</name>
    </ligand>
</feature>
<feature type="binding site" evidence="9">
    <location>
        <position position="102"/>
    </location>
    <ligand>
        <name>NADPH</name>
        <dbReference type="ChEBI" id="CHEBI:57783"/>
    </ligand>
</feature>
<dbReference type="GO" id="GO:0141153">
    <property type="term" value="F:glycerol-3-phosphate dehydrogenase (NADP+) activity"/>
    <property type="evidence" value="ECO:0007669"/>
    <property type="project" value="RHEA"/>
</dbReference>
<dbReference type="AlphaFoldDB" id="A0A1U7D3X0"/>
<accession>A0A1U7D3X0</accession>
<dbReference type="HAMAP" id="MF_00394">
    <property type="entry name" value="NAD_Glyc3P_dehydrog"/>
    <property type="match status" value="1"/>
</dbReference>
<feature type="binding site" evidence="12">
    <location>
        <position position="134"/>
    </location>
    <ligand>
        <name>NAD(+)</name>
        <dbReference type="ChEBI" id="CHEBI:57540"/>
    </ligand>
</feature>
<dbReference type="GO" id="GO:0006650">
    <property type="term" value="P:glycerophospholipid metabolic process"/>
    <property type="evidence" value="ECO:0007669"/>
    <property type="project" value="UniProtKB-UniRule"/>
</dbReference>
<feature type="binding site" evidence="9">
    <location>
        <position position="31"/>
    </location>
    <ligand>
        <name>NADPH</name>
        <dbReference type="ChEBI" id="CHEBI:57783"/>
    </ligand>
</feature>
<evidence type="ECO:0000256" key="1">
    <source>
        <dbReference type="ARBA" id="ARBA00011009"/>
    </source>
</evidence>